<feature type="compositionally biased region" description="Pro residues" evidence="1">
    <location>
        <begin position="9"/>
        <end position="28"/>
    </location>
</feature>
<organism evidence="2">
    <name type="scientific">Nicotiana tabacum</name>
    <name type="common">Common tobacco</name>
    <dbReference type="NCBI Taxonomy" id="4097"/>
    <lineage>
        <taxon>Eukaryota</taxon>
        <taxon>Viridiplantae</taxon>
        <taxon>Streptophyta</taxon>
        <taxon>Embryophyta</taxon>
        <taxon>Tracheophyta</taxon>
        <taxon>Spermatophyta</taxon>
        <taxon>Magnoliopsida</taxon>
        <taxon>eudicotyledons</taxon>
        <taxon>Gunneridae</taxon>
        <taxon>Pentapetalae</taxon>
        <taxon>asterids</taxon>
        <taxon>lamiids</taxon>
        <taxon>Solanales</taxon>
        <taxon>Solanaceae</taxon>
        <taxon>Nicotianoideae</taxon>
        <taxon>Nicotianeae</taxon>
        <taxon>Nicotiana</taxon>
    </lineage>
</organism>
<gene>
    <name evidence="2" type="primary">LOC107811561</name>
</gene>
<accession>A0A1S4BSZ8</accession>
<feature type="compositionally biased region" description="Low complexity" evidence="1">
    <location>
        <begin position="36"/>
        <end position="63"/>
    </location>
</feature>
<proteinExistence type="predicted"/>
<feature type="compositionally biased region" description="Polar residues" evidence="1">
    <location>
        <begin position="70"/>
        <end position="82"/>
    </location>
</feature>
<feature type="region of interest" description="Disordered" evidence="1">
    <location>
        <begin position="1"/>
        <end position="86"/>
    </location>
</feature>
<dbReference type="RefSeq" id="XP_016492005.1">
    <property type="nucleotide sequence ID" value="XM_016636519.1"/>
</dbReference>
<evidence type="ECO:0000256" key="1">
    <source>
        <dbReference type="SAM" id="MobiDB-lite"/>
    </source>
</evidence>
<dbReference type="AlphaFoldDB" id="A0A1S4BSZ8"/>
<dbReference type="PaxDb" id="4097-A0A1S4BSZ8"/>
<sequence>MTNPQDNPGTPPPPTPSNSSTPPPPSKSPKPRLRRASQVQDSNSNSDSESYKSASEGEGPGSSDSEKAQESPSKVSSSLTENLETRFVLVGPIRDMELPELQRSEEWQKVRGSGYGEIAEGLVNLSAQGDEPGSSTEETLADLLKKVGASYDPKKRITPTPKAPSAPKPSKKRKASSPTTTETSLPKGRSTRSRVK</sequence>
<name>A0A1S4BSZ8_TOBAC</name>
<evidence type="ECO:0000313" key="2">
    <source>
        <dbReference type="RefSeq" id="XP_016492005.1"/>
    </source>
</evidence>
<dbReference type="KEGG" id="nta:107811561"/>
<protein>
    <submittedName>
        <fullName evidence="2">Uncharacterized protein</fullName>
    </submittedName>
</protein>
<feature type="region of interest" description="Disordered" evidence="1">
    <location>
        <begin position="146"/>
        <end position="196"/>
    </location>
</feature>
<reference evidence="2" key="1">
    <citation type="submission" date="2025-08" db="UniProtKB">
        <authorList>
            <consortium name="RefSeq"/>
        </authorList>
    </citation>
    <scope>IDENTIFICATION</scope>
</reference>